<keyword evidence="8 13" id="KW-1133">Transmembrane helix</keyword>
<dbReference type="Gene3D" id="1.20.1300.10">
    <property type="entry name" value="Fumarate reductase/succinate dehydrogenase, transmembrane subunit"/>
    <property type="match status" value="1"/>
</dbReference>
<dbReference type="AlphaFoldDB" id="A0A078KS26"/>
<organism evidence="14 15">
    <name type="scientific">Legionella massiliensis</name>
    <dbReference type="NCBI Taxonomy" id="1034943"/>
    <lineage>
        <taxon>Bacteria</taxon>
        <taxon>Pseudomonadati</taxon>
        <taxon>Pseudomonadota</taxon>
        <taxon>Gammaproteobacteria</taxon>
        <taxon>Legionellales</taxon>
        <taxon>Legionellaceae</taxon>
        <taxon>Legionella</taxon>
    </lineage>
</organism>
<dbReference type="GO" id="GO:0005886">
    <property type="term" value="C:plasma membrane"/>
    <property type="evidence" value="ECO:0007669"/>
    <property type="project" value="TreeGrafter"/>
</dbReference>
<proteinExistence type="inferred from homology"/>
<comment type="function">
    <text evidence="1">Membrane-anchoring subunit of succinate dehydrogenase (SDH).</text>
</comment>
<keyword evidence="15" id="KW-1185">Reference proteome</keyword>
<evidence type="ECO:0000313" key="14">
    <source>
        <dbReference type="EMBL" id="CDZ75891.1"/>
    </source>
</evidence>
<evidence type="ECO:0000256" key="11">
    <source>
        <dbReference type="ARBA" id="ARBA00025912"/>
    </source>
</evidence>
<dbReference type="CDD" id="cd03499">
    <property type="entry name" value="SQR_TypeC_SdhC"/>
    <property type="match status" value="1"/>
</dbReference>
<keyword evidence="7 12" id="KW-0479">Metal-binding</keyword>
<evidence type="ECO:0000256" key="13">
    <source>
        <dbReference type="SAM" id="Phobius"/>
    </source>
</evidence>
<dbReference type="OrthoDB" id="9799441at2"/>
<dbReference type="GO" id="GO:0009055">
    <property type="term" value="F:electron transfer activity"/>
    <property type="evidence" value="ECO:0007669"/>
    <property type="project" value="InterPro"/>
</dbReference>
<dbReference type="InterPro" id="IPR018495">
    <property type="entry name" value="Succ_DH_cyt_bsu_CS"/>
</dbReference>
<keyword evidence="10 13" id="KW-0472">Membrane</keyword>
<evidence type="ECO:0000256" key="4">
    <source>
        <dbReference type="ARBA" id="ARBA00020076"/>
    </source>
</evidence>
<evidence type="ECO:0000313" key="15">
    <source>
        <dbReference type="Proteomes" id="UP000044071"/>
    </source>
</evidence>
<feature type="transmembrane region" description="Helical" evidence="13">
    <location>
        <begin position="24"/>
        <end position="48"/>
    </location>
</feature>
<evidence type="ECO:0000256" key="5">
    <source>
        <dbReference type="ARBA" id="ARBA00022617"/>
    </source>
</evidence>
<name>A0A078KS26_9GAMM</name>
<dbReference type="RefSeq" id="WP_043872526.1">
    <property type="nucleotide sequence ID" value="NZ_CCVW01000001.1"/>
</dbReference>
<dbReference type="GO" id="GO:0006099">
    <property type="term" value="P:tricarboxylic acid cycle"/>
    <property type="evidence" value="ECO:0007669"/>
    <property type="project" value="InterPro"/>
</dbReference>
<sequence>MNQKRPVNLDLATMKFPAMAIASILHRISGLVMFLLLPYVLYLLHLSLKSAESFGQFQQMLTSPYCKLLLWAFTVALVYHLLAGIRHMIMDLGYGESVCAGRRSAVLVIALAVILTIFLGIWIW</sequence>
<comment type="similarity">
    <text evidence="3">Belongs to the cytochrome b560 family.</text>
</comment>
<feature type="transmembrane region" description="Helical" evidence="13">
    <location>
        <begin position="68"/>
        <end position="85"/>
    </location>
</feature>
<evidence type="ECO:0000256" key="1">
    <source>
        <dbReference type="ARBA" id="ARBA00004050"/>
    </source>
</evidence>
<dbReference type="InterPro" id="IPR014314">
    <property type="entry name" value="Succ_DH_cytb556"/>
</dbReference>
<dbReference type="EMBL" id="CCSB01000001">
    <property type="protein sequence ID" value="CDZ75891.1"/>
    <property type="molecule type" value="Genomic_DNA"/>
</dbReference>
<dbReference type="PROSITE" id="PS01001">
    <property type="entry name" value="SDH_CYT_2"/>
    <property type="match status" value="1"/>
</dbReference>
<gene>
    <name evidence="14" type="primary">sdhC_1</name>
    <name evidence="14" type="ORF">BN59_00151</name>
</gene>
<dbReference type="PANTHER" id="PTHR10978">
    <property type="entry name" value="SUCCINATE DEHYDROGENASE CYTOCHROME B560 SUBUNIT"/>
    <property type="match status" value="1"/>
</dbReference>
<dbReference type="PIRSF" id="PIRSF000178">
    <property type="entry name" value="SDH_cyt_b560"/>
    <property type="match status" value="1"/>
</dbReference>
<protein>
    <recommendedName>
        <fullName evidence="4">Succinate dehydrogenase cytochrome b556 subunit</fullName>
    </recommendedName>
</protein>
<keyword evidence="5 12" id="KW-0349">Heme</keyword>
<evidence type="ECO:0000256" key="6">
    <source>
        <dbReference type="ARBA" id="ARBA00022692"/>
    </source>
</evidence>
<dbReference type="GO" id="GO:0046872">
    <property type="term" value="F:metal ion binding"/>
    <property type="evidence" value="ECO:0007669"/>
    <property type="project" value="UniProtKB-KW"/>
</dbReference>
<evidence type="ECO:0000256" key="3">
    <source>
        <dbReference type="ARBA" id="ARBA00007244"/>
    </source>
</evidence>
<evidence type="ECO:0000256" key="10">
    <source>
        <dbReference type="ARBA" id="ARBA00023136"/>
    </source>
</evidence>
<accession>A0A078KS26</accession>
<comment type="subcellular location">
    <subcellularLocation>
        <location evidence="2">Membrane</location>
        <topology evidence="2">Multi-pass membrane protein</topology>
    </subcellularLocation>
</comment>
<reference evidence="14 15" key="1">
    <citation type="submission" date="2014-06" db="EMBL/GenBank/DDBJ databases">
        <authorList>
            <person name="Urmite Genomes Urmite Genomes"/>
        </authorList>
    </citation>
    <scope>NUCLEOTIDE SEQUENCE [LARGE SCALE GENOMIC DNA]</scope>
</reference>
<feature type="transmembrane region" description="Helical" evidence="13">
    <location>
        <begin position="105"/>
        <end position="123"/>
    </location>
</feature>
<dbReference type="NCBIfam" id="TIGR02970">
    <property type="entry name" value="succ_dehyd_cytB"/>
    <property type="match status" value="1"/>
</dbReference>
<dbReference type="Proteomes" id="UP000044071">
    <property type="component" value="Unassembled WGS sequence"/>
</dbReference>
<dbReference type="InterPro" id="IPR034804">
    <property type="entry name" value="SQR/QFR_C/D"/>
</dbReference>
<feature type="binding site" description="axial binding residue" evidence="12">
    <location>
        <position position="80"/>
    </location>
    <ligand>
        <name>heme</name>
        <dbReference type="ChEBI" id="CHEBI:30413"/>
        <note>ligand shared with second transmembrane subunit</note>
    </ligand>
    <ligandPart>
        <name>Fe</name>
        <dbReference type="ChEBI" id="CHEBI:18248"/>
    </ligandPart>
</feature>
<evidence type="ECO:0000256" key="12">
    <source>
        <dbReference type="PIRSR" id="PIRSR000178-1"/>
    </source>
</evidence>
<evidence type="ECO:0000256" key="7">
    <source>
        <dbReference type="ARBA" id="ARBA00022723"/>
    </source>
</evidence>
<comment type="subunit">
    <text evidence="11">Part of an enzyme complex containing four subunits: a flavoprotein, an iron-sulfur protein, plus two membrane-anchoring proteins, SdhC and SdhD. The complex can form homotrimers.</text>
</comment>
<dbReference type="SUPFAM" id="SSF81343">
    <property type="entry name" value="Fumarate reductase respiratory complex transmembrane subunits"/>
    <property type="match status" value="1"/>
</dbReference>
<keyword evidence="6 13" id="KW-0812">Transmembrane</keyword>
<comment type="cofactor">
    <cofactor evidence="12">
        <name>heme</name>
        <dbReference type="ChEBI" id="CHEBI:30413"/>
    </cofactor>
    <text evidence="12">The heme is bound between the two transmembrane subunits.</text>
</comment>
<evidence type="ECO:0000256" key="2">
    <source>
        <dbReference type="ARBA" id="ARBA00004141"/>
    </source>
</evidence>
<dbReference type="Pfam" id="PF01127">
    <property type="entry name" value="Sdh_cyt"/>
    <property type="match status" value="1"/>
</dbReference>
<evidence type="ECO:0000256" key="8">
    <source>
        <dbReference type="ARBA" id="ARBA00022989"/>
    </source>
</evidence>
<dbReference type="eggNOG" id="COG2009">
    <property type="taxonomic scope" value="Bacteria"/>
</dbReference>
<keyword evidence="9 12" id="KW-0408">Iron</keyword>
<evidence type="ECO:0000256" key="9">
    <source>
        <dbReference type="ARBA" id="ARBA00023004"/>
    </source>
</evidence>
<dbReference type="PANTHER" id="PTHR10978:SF5">
    <property type="entry name" value="SUCCINATE DEHYDROGENASE CYTOCHROME B560 SUBUNIT, MITOCHONDRIAL"/>
    <property type="match status" value="1"/>
</dbReference>
<dbReference type="InterPro" id="IPR000701">
    <property type="entry name" value="SuccDH_FuR_B_TM-su"/>
</dbReference>
<dbReference type="STRING" id="1034943.BN59_00151"/>